<evidence type="ECO:0008006" key="4">
    <source>
        <dbReference type="Google" id="ProtNLM"/>
    </source>
</evidence>
<gene>
    <name evidence="2" type="ORF">CKY47_23955</name>
</gene>
<feature type="region of interest" description="Disordered" evidence="1">
    <location>
        <begin position="30"/>
        <end position="50"/>
    </location>
</feature>
<accession>A0ABU0X8P0</accession>
<comment type="caution">
    <text evidence="2">The sequence shown here is derived from an EMBL/GenBank/DDBJ whole genome shotgun (WGS) entry which is preliminary data.</text>
</comment>
<organism evidence="2 3">
    <name type="scientific">Saccharothrix yanglingensis</name>
    <dbReference type="NCBI Taxonomy" id="659496"/>
    <lineage>
        <taxon>Bacteria</taxon>
        <taxon>Bacillati</taxon>
        <taxon>Actinomycetota</taxon>
        <taxon>Actinomycetes</taxon>
        <taxon>Pseudonocardiales</taxon>
        <taxon>Pseudonocardiaceae</taxon>
        <taxon>Saccharothrix</taxon>
    </lineage>
</organism>
<reference evidence="2 3" key="1">
    <citation type="submission" date="2017-06" db="EMBL/GenBank/DDBJ databases">
        <title>Cultured bacterium strain Saccharothrix yanglingensis Hhs.015.</title>
        <authorList>
            <person name="Xia Y."/>
        </authorList>
    </citation>
    <scope>NUCLEOTIDE SEQUENCE [LARGE SCALE GENOMIC DNA]</scope>
    <source>
        <strain evidence="2 3">Hhs.015</strain>
    </source>
</reference>
<protein>
    <recommendedName>
        <fullName evidence="4">Inhibitor I9 domain-containing protein</fullName>
    </recommendedName>
</protein>
<evidence type="ECO:0000313" key="3">
    <source>
        <dbReference type="Proteomes" id="UP001225605"/>
    </source>
</evidence>
<dbReference type="Proteomes" id="UP001225605">
    <property type="component" value="Unassembled WGS sequence"/>
</dbReference>
<keyword evidence="3" id="KW-1185">Reference proteome</keyword>
<sequence>MAVAGLGLVLAGCGAHPVEQGTTLPLTSSAGAAAPALSPNGEDSVAEAKRDGVPTVTLTIAAEQGRTEEVVASLQRLGAVVEASDAAIGYVRAAVPVDLAVDVPALAGVGKVDVDRPLSNRDPEP</sequence>
<dbReference type="EMBL" id="NSDM01000011">
    <property type="protein sequence ID" value="MDQ2586984.1"/>
    <property type="molecule type" value="Genomic_DNA"/>
</dbReference>
<evidence type="ECO:0000256" key="1">
    <source>
        <dbReference type="SAM" id="MobiDB-lite"/>
    </source>
</evidence>
<name>A0ABU0X8P0_9PSEU</name>
<proteinExistence type="predicted"/>
<evidence type="ECO:0000313" key="2">
    <source>
        <dbReference type="EMBL" id="MDQ2586984.1"/>
    </source>
</evidence>
<feature type="compositionally biased region" description="Low complexity" evidence="1">
    <location>
        <begin position="30"/>
        <end position="39"/>
    </location>
</feature>